<dbReference type="STRING" id="1838280.A6M21_03600"/>
<dbReference type="SUPFAM" id="SSF53448">
    <property type="entry name" value="Nucleotide-diphospho-sugar transferases"/>
    <property type="match status" value="1"/>
</dbReference>
<dbReference type="Gene3D" id="3.90.550.10">
    <property type="entry name" value="Spore Coat Polysaccharide Biosynthesis Protein SpsA, Chain A"/>
    <property type="match status" value="1"/>
</dbReference>
<dbReference type="PANTHER" id="PTHR48090:SF10">
    <property type="entry name" value="GLUCOSYL-3-PHOSPHOGLYCERATE SYNTHASE"/>
    <property type="match status" value="1"/>
</dbReference>
<keyword evidence="12" id="KW-1185">Reference proteome</keyword>
<dbReference type="InterPro" id="IPR050256">
    <property type="entry name" value="Glycosyltransferase_2"/>
</dbReference>
<dbReference type="PANTHER" id="PTHR48090">
    <property type="entry name" value="UNDECAPRENYL-PHOSPHATE 4-DEOXY-4-FORMAMIDO-L-ARABINOSE TRANSFERASE-RELATED"/>
    <property type="match status" value="1"/>
</dbReference>
<evidence type="ECO:0000256" key="7">
    <source>
        <dbReference type="ARBA" id="ARBA00040894"/>
    </source>
</evidence>
<comment type="similarity">
    <text evidence="2">Belongs to the glycosyltransferase 2 family.</text>
</comment>
<evidence type="ECO:0000256" key="2">
    <source>
        <dbReference type="ARBA" id="ARBA00006739"/>
    </source>
</evidence>
<comment type="catalytic activity">
    <reaction evidence="8">
        <text>(2R)-3-phosphoglycerate + UDP-alpha-D-glucose = (2R)-2-O-(alpha-D-glucopyranosyl)-3-phospho-glycerate + UDP + H(+)</text>
        <dbReference type="Rhea" id="RHEA:31319"/>
        <dbReference type="ChEBI" id="CHEBI:15378"/>
        <dbReference type="ChEBI" id="CHEBI:58223"/>
        <dbReference type="ChEBI" id="CHEBI:58272"/>
        <dbReference type="ChEBI" id="CHEBI:58885"/>
        <dbReference type="ChEBI" id="CHEBI:62600"/>
        <dbReference type="EC" id="2.4.1.266"/>
    </reaction>
    <physiologicalReaction direction="left-to-right" evidence="8">
        <dbReference type="Rhea" id="RHEA:31320"/>
    </physiologicalReaction>
</comment>
<keyword evidence="3" id="KW-0328">Glycosyltransferase</keyword>
<evidence type="ECO:0000256" key="3">
    <source>
        <dbReference type="ARBA" id="ARBA00022676"/>
    </source>
</evidence>
<comment type="caution">
    <text evidence="11">The sequence shown here is derived from an EMBL/GenBank/DDBJ whole genome shotgun (WGS) entry which is preliminary data.</text>
</comment>
<protein>
    <recommendedName>
        <fullName evidence="7">Glucosyl-3-phosphoglycerate synthase</fullName>
        <ecNumber evidence="6">2.4.1.266</ecNumber>
    </recommendedName>
</protein>
<comment type="catalytic activity">
    <reaction evidence="9">
        <text>an NDP-alpha-D-glucose + (2R)-3-phosphoglycerate = (2R)-2-O-(alpha-D-glucopyranosyl)-3-phospho-glycerate + a ribonucleoside 5'-diphosphate + H(+)</text>
        <dbReference type="Rhea" id="RHEA:47244"/>
        <dbReference type="ChEBI" id="CHEBI:15378"/>
        <dbReference type="ChEBI" id="CHEBI:57930"/>
        <dbReference type="ChEBI" id="CHEBI:58272"/>
        <dbReference type="ChEBI" id="CHEBI:62600"/>
        <dbReference type="ChEBI" id="CHEBI:76533"/>
        <dbReference type="EC" id="2.4.1.266"/>
    </reaction>
    <physiologicalReaction direction="left-to-right" evidence="9">
        <dbReference type="Rhea" id="RHEA:47245"/>
    </physiologicalReaction>
</comment>
<evidence type="ECO:0000256" key="9">
    <source>
        <dbReference type="ARBA" id="ARBA00048997"/>
    </source>
</evidence>
<name>A0A1B7LIV5_9FIRM</name>
<dbReference type="EC" id="2.4.1.266" evidence="6"/>
<evidence type="ECO:0000313" key="12">
    <source>
        <dbReference type="Proteomes" id="UP000078532"/>
    </source>
</evidence>
<dbReference type="GO" id="GO:0016757">
    <property type="term" value="F:glycosyltransferase activity"/>
    <property type="evidence" value="ECO:0007669"/>
    <property type="project" value="UniProtKB-KW"/>
</dbReference>
<dbReference type="InterPro" id="IPR029044">
    <property type="entry name" value="Nucleotide-diphossugar_trans"/>
</dbReference>
<sequence length="222" mass="23424">MPEITALIPAHNEAARIGDTVRAVFSIPGISEILVVDDGSTDETAAAVRAAGARIYSLPFNLGKGGALNHGAAVCRGDVILLLDADLGASAAEGIKLLPPILRGAADMTVARFPRAGRRGGFGLVKGLARAGIRCYTGLQMESPLSGQRAVTRRVLERLLPFAPGYGVEVALTIKAARLGFKVLEVPVNMTHQETGRDWAGFVHRGRQFGHVLRTLAGAWRG</sequence>
<organism evidence="11 12">
    <name type="scientific">Desulfotomaculum copahuensis</name>
    <dbReference type="NCBI Taxonomy" id="1838280"/>
    <lineage>
        <taxon>Bacteria</taxon>
        <taxon>Bacillati</taxon>
        <taxon>Bacillota</taxon>
        <taxon>Clostridia</taxon>
        <taxon>Eubacteriales</taxon>
        <taxon>Desulfotomaculaceae</taxon>
        <taxon>Desulfotomaculum</taxon>
    </lineage>
</organism>
<evidence type="ECO:0000256" key="5">
    <source>
        <dbReference type="ARBA" id="ARBA00022842"/>
    </source>
</evidence>
<evidence type="ECO:0000259" key="10">
    <source>
        <dbReference type="Pfam" id="PF00535"/>
    </source>
</evidence>
<reference evidence="11 12" key="1">
    <citation type="submission" date="2016-04" db="EMBL/GenBank/DDBJ databases">
        <authorList>
            <person name="Evans L.H."/>
            <person name="Alamgir A."/>
            <person name="Owens N."/>
            <person name="Weber N.D."/>
            <person name="Virtaneva K."/>
            <person name="Barbian K."/>
            <person name="Babar A."/>
            <person name="Rosenke K."/>
        </authorList>
    </citation>
    <scope>NUCLEOTIDE SEQUENCE [LARGE SCALE GENOMIC DNA]</scope>
    <source>
        <strain evidence="11 12">LMa1</strain>
    </source>
</reference>
<evidence type="ECO:0000313" key="11">
    <source>
        <dbReference type="EMBL" id="OAT86509.1"/>
    </source>
</evidence>
<dbReference type="Pfam" id="PF00535">
    <property type="entry name" value="Glycos_transf_2"/>
    <property type="match status" value="1"/>
</dbReference>
<evidence type="ECO:0000256" key="6">
    <source>
        <dbReference type="ARBA" id="ARBA00039022"/>
    </source>
</evidence>
<dbReference type="AlphaFoldDB" id="A0A1B7LIV5"/>
<dbReference type="Proteomes" id="UP000078532">
    <property type="component" value="Unassembled WGS sequence"/>
</dbReference>
<proteinExistence type="inferred from homology"/>
<evidence type="ECO:0000256" key="8">
    <source>
        <dbReference type="ARBA" id="ARBA00048689"/>
    </source>
</evidence>
<keyword evidence="4 11" id="KW-0808">Transferase</keyword>
<accession>A0A1B7LIV5</accession>
<comment type="cofactor">
    <cofactor evidence="1">
        <name>Mg(2+)</name>
        <dbReference type="ChEBI" id="CHEBI:18420"/>
    </cofactor>
</comment>
<gene>
    <name evidence="11" type="ORF">A6M21_03600</name>
</gene>
<dbReference type="OrthoDB" id="9810303at2"/>
<dbReference type="RefSeq" id="WP_066666236.1">
    <property type="nucleotide sequence ID" value="NZ_LYVF01000013.1"/>
</dbReference>
<dbReference type="EMBL" id="LYVF01000013">
    <property type="protein sequence ID" value="OAT86509.1"/>
    <property type="molecule type" value="Genomic_DNA"/>
</dbReference>
<dbReference type="CDD" id="cd04179">
    <property type="entry name" value="DPM_DPG-synthase_like"/>
    <property type="match status" value="1"/>
</dbReference>
<keyword evidence="5" id="KW-0460">Magnesium</keyword>
<evidence type="ECO:0000256" key="4">
    <source>
        <dbReference type="ARBA" id="ARBA00022679"/>
    </source>
</evidence>
<evidence type="ECO:0000256" key="1">
    <source>
        <dbReference type="ARBA" id="ARBA00001946"/>
    </source>
</evidence>
<feature type="domain" description="Glycosyltransferase 2-like" evidence="10">
    <location>
        <begin position="6"/>
        <end position="118"/>
    </location>
</feature>
<dbReference type="InterPro" id="IPR001173">
    <property type="entry name" value="Glyco_trans_2-like"/>
</dbReference>